<evidence type="ECO:0000313" key="3">
    <source>
        <dbReference type="Proteomes" id="UP001390339"/>
    </source>
</evidence>
<sequence>MKPNDKESQERYDARPIPDPNDHENAKALEQARILAEGTYVKVLSRVSDPNILPYLHSILVFHRYLAFYPLAMSLLEATFPWKLVSILLNSILLSYRGYERIQSSEFPRPVKQLPRPLPEDFALRGLLWAENYFPSDWFSNDNIDDDEKHFEVASMTDERKERILWLGVSIARHNKWLLYDEEFHRFSVPSQFEQDVDINMSVDPDVPNVSDPPRVSTPALTSAGDEAIRLMYADEDMPDIDDLITQTFVAFAAPSEITLEGPTSPTLLADWPVA</sequence>
<gene>
    <name evidence="2" type="ORF">PGQ11_009407</name>
</gene>
<comment type="caution">
    <text evidence="2">The sequence shown here is derived from an EMBL/GenBank/DDBJ whole genome shotgun (WGS) entry which is preliminary data.</text>
</comment>
<reference evidence="2 3" key="1">
    <citation type="journal article" date="2024" name="IMA Fungus">
        <title>Apiospora arundinis, a panoply of carbohydrate-active enzymes and secondary metabolites.</title>
        <authorList>
            <person name="Sorensen T."/>
            <person name="Petersen C."/>
            <person name="Muurmann A.T."/>
            <person name="Christiansen J.V."/>
            <person name="Brundto M.L."/>
            <person name="Overgaard C.K."/>
            <person name="Boysen A.T."/>
            <person name="Wollenberg R.D."/>
            <person name="Larsen T.O."/>
            <person name="Sorensen J.L."/>
            <person name="Nielsen K.L."/>
            <person name="Sondergaard T.E."/>
        </authorList>
    </citation>
    <scope>NUCLEOTIDE SEQUENCE [LARGE SCALE GENOMIC DNA]</scope>
    <source>
        <strain evidence="2 3">AAU 773</strain>
    </source>
</reference>
<dbReference type="Proteomes" id="UP001390339">
    <property type="component" value="Unassembled WGS sequence"/>
</dbReference>
<dbReference type="InterPro" id="IPR011990">
    <property type="entry name" value="TPR-like_helical_dom_sf"/>
</dbReference>
<organism evidence="2 3">
    <name type="scientific">Apiospora arundinis</name>
    <dbReference type="NCBI Taxonomy" id="335852"/>
    <lineage>
        <taxon>Eukaryota</taxon>
        <taxon>Fungi</taxon>
        <taxon>Dikarya</taxon>
        <taxon>Ascomycota</taxon>
        <taxon>Pezizomycotina</taxon>
        <taxon>Sordariomycetes</taxon>
        <taxon>Xylariomycetidae</taxon>
        <taxon>Amphisphaeriales</taxon>
        <taxon>Apiosporaceae</taxon>
        <taxon>Apiospora</taxon>
    </lineage>
</organism>
<protein>
    <submittedName>
        <fullName evidence="2">Uncharacterized protein</fullName>
    </submittedName>
</protein>
<evidence type="ECO:0000256" key="1">
    <source>
        <dbReference type="SAM" id="MobiDB-lite"/>
    </source>
</evidence>
<keyword evidence="3" id="KW-1185">Reference proteome</keyword>
<dbReference type="EMBL" id="JAPCWZ010000005">
    <property type="protein sequence ID" value="KAK8863172.1"/>
    <property type="molecule type" value="Genomic_DNA"/>
</dbReference>
<dbReference type="SUPFAM" id="SSF48452">
    <property type="entry name" value="TPR-like"/>
    <property type="match status" value="1"/>
</dbReference>
<proteinExistence type="predicted"/>
<accession>A0ABR2IIM5</accession>
<evidence type="ECO:0000313" key="2">
    <source>
        <dbReference type="EMBL" id="KAK8863172.1"/>
    </source>
</evidence>
<feature type="region of interest" description="Disordered" evidence="1">
    <location>
        <begin position="1"/>
        <end position="23"/>
    </location>
</feature>
<name>A0ABR2IIM5_9PEZI</name>